<sequence length="123" mass="13327">MRGWIITGAVMAGIAILLGAFGAHGLKNKITADYLIVFDTGVKYHFYHSLGLIIIGMLAFHFPSEPLNIPSIFFVAGICLFSGSLYVLSITGLKWVGAITPLGGLSFIIGWILTAYYIWRASS</sequence>
<accession>A0A382ELW5</accession>
<feature type="transmembrane region" description="Helical" evidence="5">
    <location>
        <begin position="46"/>
        <end position="63"/>
    </location>
</feature>
<evidence type="ECO:0008006" key="7">
    <source>
        <dbReference type="Google" id="ProtNLM"/>
    </source>
</evidence>
<reference evidence="6" key="1">
    <citation type="submission" date="2018-05" db="EMBL/GenBank/DDBJ databases">
        <authorList>
            <person name="Lanie J.A."/>
            <person name="Ng W.-L."/>
            <person name="Kazmierczak K.M."/>
            <person name="Andrzejewski T.M."/>
            <person name="Davidsen T.M."/>
            <person name="Wayne K.J."/>
            <person name="Tettelin H."/>
            <person name="Glass J.I."/>
            <person name="Rusch D."/>
            <person name="Podicherti R."/>
            <person name="Tsui H.-C.T."/>
            <person name="Winkler M.E."/>
        </authorList>
    </citation>
    <scope>NUCLEOTIDE SEQUENCE</scope>
</reference>
<evidence type="ECO:0000256" key="2">
    <source>
        <dbReference type="ARBA" id="ARBA00022692"/>
    </source>
</evidence>
<gene>
    <name evidence="6" type="ORF">METZ01_LOCUS204554</name>
</gene>
<comment type="subcellular location">
    <subcellularLocation>
        <location evidence="1">Membrane</location>
        <topology evidence="1">Multi-pass membrane protein</topology>
    </subcellularLocation>
</comment>
<dbReference type="EMBL" id="UINC01045214">
    <property type="protein sequence ID" value="SVB51700.1"/>
    <property type="molecule type" value="Genomic_DNA"/>
</dbReference>
<evidence type="ECO:0000313" key="6">
    <source>
        <dbReference type="EMBL" id="SVB51700.1"/>
    </source>
</evidence>
<dbReference type="Pfam" id="PF04241">
    <property type="entry name" value="DUF423"/>
    <property type="match status" value="1"/>
</dbReference>
<evidence type="ECO:0000256" key="4">
    <source>
        <dbReference type="ARBA" id="ARBA00023136"/>
    </source>
</evidence>
<evidence type="ECO:0000256" key="5">
    <source>
        <dbReference type="SAM" id="Phobius"/>
    </source>
</evidence>
<dbReference type="PANTHER" id="PTHR43461:SF1">
    <property type="entry name" value="TRANSMEMBRANE PROTEIN 256"/>
    <property type="match status" value="1"/>
</dbReference>
<name>A0A382ELW5_9ZZZZ</name>
<evidence type="ECO:0000256" key="1">
    <source>
        <dbReference type="ARBA" id="ARBA00004141"/>
    </source>
</evidence>
<dbReference type="PANTHER" id="PTHR43461">
    <property type="entry name" value="TRANSMEMBRANE PROTEIN 256"/>
    <property type="match status" value="1"/>
</dbReference>
<evidence type="ECO:0000256" key="3">
    <source>
        <dbReference type="ARBA" id="ARBA00022989"/>
    </source>
</evidence>
<proteinExistence type="predicted"/>
<dbReference type="InterPro" id="IPR006696">
    <property type="entry name" value="DUF423"/>
</dbReference>
<feature type="transmembrane region" description="Helical" evidence="5">
    <location>
        <begin position="6"/>
        <end position="26"/>
    </location>
</feature>
<dbReference type="GO" id="GO:0005886">
    <property type="term" value="C:plasma membrane"/>
    <property type="evidence" value="ECO:0007669"/>
    <property type="project" value="TreeGrafter"/>
</dbReference>
<feature type="transmembrane region" description="Helical" evidence="5">
    <location>
        <begin position="95"/>
        <end position="119"/>
    </location>
</feature>
<dbReference type="AlphaFoldDB" id="A0A382ELW5"/>
<keyword evidence="4 5" id="KW-0472">Membrane</keyword>
<organism evidence="6">
    <name type="scientific">marine metagenome</name>
    <dbReference type="NCBI Taxonomy" id="408172"/>
    <lineage>
        <taxon>unclassified sequences</taxon>
        <taxon>metagenomes</taxon>
        <taxon>ecological metagenomes</taxon>
    </lineage>
</organism>
<keyword evidence="2 5" id="KW-0812">Transmembrane</keyword>
<protein>
    <recommendedName>
        <fullName evidence="7">DUF423 domain-containing protein</fullName>
    </recommendedName>
</protein>
<feature type="transmembrane region" description="Helical" evidence="5">
    <location>
        <begin position="69"/>
        <end position="88"/>
    </location>
</feature>
<keyword evidence="3 5" id="KW-1133">Transmembrane helix</keyword>